<accession>A0AAV7QHP7</accession>
<comment type="caution">
    <text evidence="2">The sequence shown here is derived from an EMBL/GenBank/DDBJ whole genome shotgun (WGS) entry which is preliminary data.</text>
</comment>
<dbReference type="Proteomes" id="UP001066276">
    <property type="component" value="Chromosome 6"/>
</dbReference>
<proteinExistence type="predicted"/>
<gene>
    <name evidence="2" type="ORF">NDU88_005036</name>
</gene>
<organism evidence="2 3">
    <name type="scientific">Pleurodeles waltl</name>
    <name type="common">Iberian ribbed newt</name>
    <dbReference type="NCBI Taxonomy" id="8319"/>
    <lineage>
        <taxon>Eukaryota</taxon>
        <taxon>Metazoa</taxon>
        <taxon>Chordata</taxon>
        <taxon>Craniata</taxon>
        <taxon>Vertebrata</taxon>
        <taxon>Euteleostomi</taxon>
        <taxon>Amphibia</taxon>
        <taxon>Batrachia</taxon>
        <taxon>Caudata</taxon>
        <taxon>Salamandroidea</taxon>
        <taxon>Salamandridae</taxon>
        <taxon>Pleurodelinae</taxon>
        <taxon>Pleurodeles</taxon>
    </lineage>
</organism>
<evidence type="ECO:0000313" key="3">
    <source>
        <dbReference type="Proteomes" id="UP001066276"/>
    </source>
</evidence>
<name>A0AAV7QHP7_PLEWA</name>
<evidence type="ECO:0000313" key="2">
    <source>
        <dbReference type="EMBL" id="KAJ1138655.1"/>
    </source>
</evidence>
<evidence type="ECO:0000256" key="1">
    <source>
        <dbReference type="SAM" id="MobiDB-lite"/>
    </source>
</evidence>
<sequence>MGCNSGAAGGWRLKTGPAVSGVRSQAARGPSPALVLPGDGTPRMPGTRTAGDFTVRPRRGAVKQRHTTCKRRCAVWWCGLHYAIYCGAQHHHSGTWRRLATRGAALTKI</sequence>
<dbReference type="AlphaFoldDB" id="A0AAV7QHP7"/>
<keyword evidence="3" id="KW-1185">Reference proteome</keyword>
<feature type="region of interest" description="Disordered" evidence="1">
    <location>
        <begin position="1"/>
        <end position="53"/>
    </location>
</feature>
<dbReference type="EMBL" id="JANPWB010000010">
    <property type="protein sequence ID" value="KAJ1138655.1"/>
    <property type="molecule type" value="Genomic_DNA"/>
</dbReference>
<reference evidence="2" key="1">
    <citation type="journal article" date="2022" name="bioRxiv">
        <title>Sequencing and chromosome-scale assembly of the giantPleurodeles waltlgenome.</title>
        <authorList>
            <person name="Brown T."/>
            <person name="Elewa A."/>
            <person name="Iarovenko S."/>
            <person name="Subramanian E."/>
            <person name="Araus A.J."/>
            <person name="Petzold A."/>
            <person name="Susuki M."/>
            <person name="Suzuki K.-i.T."/>
            <person name="Hayashi T."/>
            <person name="Toyoda A."/>
            <person name="Oliveira C."/>
            <person name="Osipova E."/>
            <person name="Leigh N.D."/>
            <person name="Simon A."/>
            <person name="Yun M.H."/>
        </authorList>
    </citation>
    <scope>NUCLEOTIDE SEQUENCE</scope>
    <source>
        <strain evidence="2">20211129_DDA</strain>
        <tissue evidence="2">Liver</tissue>
    </source>
</reference>
<protein>
    <submittedName>
        <fullName evidence="2">Uncharacterized protein</fullName>
    </submittedName>
</protein>